<reference evidence="2" key="1">
    <citation type="journal article" date="2020" name="Stud. Mycol.">
        <title>101 Dothideomycetes genomes: a test case for predicting lifestyles and emergence of pathogens.</title>
        <authorList>
            <person name="Haridas S."/>
            <person name="Albert R."/>
            <person name="Binder M."/>
            <person name="Bloem J."/>
            <person name="Labutti K."/>
            <person name="Salamov A."/>
            <person name="Andreopoulos B."/>
            <person name="Baker S."/>
            <person name="Barry K."/>
            <person name="Bills G."/>
            <person name="Bluhm B."/>
            <person name="Cannon C."/>
            <person name="Castanera R."/>
            <person name="Culley D."/>
            <person name="Daum C."/>
            <person name="Ezra D."/>
            <person name="Gonzalez J."/>
            <person name="Henrissat B."/>
            <person name="Kuo A."/>
            <person name="Liang C."/>
            <person name="Lipzen A."/>
            <person name="Lutzoni F."/>
            <person name="Magnuson J."/>
            <person name="Mondo S."/>
            <person name="Nolan M."/>
            <person name="Ohm R."/>
            <person name="Pangilinan J."/>
            <person name="Park H.-J."/>
            <person name="Ramirez L."/>
            <person name="Alfaro M."/>
            <person name="Sun H."/>
            <person name="Tritt A."/>
            <person name="Yoshinaga Y."/>
            <person name="Zwiers L.-H."/>
            <person name="Turgeon B."/>
            <person name="Goodwin S."/>
            <person name="Spatafora J."/>
            <person name="Crous P."/>
            <person name="Grigoriev I."/>
        </authorList>
    </citation>
    <scope>NUCLEOTIDE SEQUENCE</scope>
    <source>
        <strain evidence="2">CBS 122367</strain>
    </source>
</reference>
<dbReference type="InterPro" id="IPR046341">
    <property type="entry name" value="SET_dom_sf"/>
</dbReference>
<dbReference type="OrthoDB" id="42889at2759"/>
<dbReference type="EMBL" id="MU005571">
    <property type="protein sequence ID" value="KAF2690194.1"/>
    <property type="molecule type" value="Genomic_DNA"/>
</dbReference>
<evidence type="ECO:0000259" key="1">
    <source>
        <dbReference type="PROSITE" id="PS50280"/>
    </source>
</evidence>
<evidence type="ECO:0000313" key="2">
    <source>
        <dbReference type="EMBL" id="KAF2690194.1"/>
    </source>
</evidence>
<sequence>MSDEKRQILPEAKDAYLRQRSTEFEAHPQAERLVDWFKANAGWLSPDVEIAYSNSRGFHLRAIRPLSSSVLVRCPLRLTLSHLNLDNTQTAVLHVDSPLKAFVGVLPNHVLTRLLLIEQRYLAKTGEGPWQPYIACLPEPEAMTSSVWFDDDDMDCLVGTNLAAATRSTLALLTEEWEHAVEVLRDAKLPTPDFLELKSFEWAASILSSRSFSSDRILPDREPFPILFPVVDILNHSTNANIEWDARPFEDFALKQTKHEAVQPGDEIFNNYFPKQNGEWLLAYGFCFPDNPVEQFAIKMTIPLPMEEALRKVGLYKPENVPFGMSKAFLASNPNQEQQYLRTRGHPFERYENSVCFLRGIPPWIVHLHFIMVLQNLGIEPASVDKAHPPARIVFDILLKLYEALEMKSRLLPILDSPRTFPNIKQKYAYIYRNGQARIIHAVREELRAVFDKLQVQNQMSPSRPVIISTTEALIALKSDFPEHYQRFENGLKIYYDTTILTWSSYSAQISALEEADHPAELSVWKVLLFALAHLYTTTFEKRDKLVHRWIQALQQLHPLPTVAAVDDEEPVFDDDMLGDFVHGVKRPIRDLNHTVVQEELPLELGEPTGERLGDRVAAWADGVVERCAFQLDGSERMLMYLETGDEAVDGEWAYREEEIELGQGCGVVLEKEGE</sequence>
<feature type="domain" description="SET" evidence="1">
    <location>
        <begin position="46"/>
        <end position="273"/>
    </location>
</feature>
<dbReference type="Proteomes" id="UP000799291">
    <property type="component" value="Unassembled WGS sequence"/>
</dbReference>
<gene>
    <name evidence="2" type="ORF">K458DRAFT_100009</name>
</gene>
<dbReference type="GO" id="GO:0016279">
    <property type="term" value="F:protein-lysine N-methyltransferase activity"/>
    <property type="evidence" value="ECO:0007669"/>
    <property type="project" value="UniProtKB-ARBA"/>
</dbReference>
<keyword evidence="3" id="KW-1185">Reference proteome</keyword>
<dbReference type="PANTHER" id="PTHR13271:SF137">
    <property type="entry name" value="SET DOMAIN-CONTAINING PROTEIN"/>
    <property type="match status" value="1"/>
</dbReference>
<dbReference type="Gene3D" id="3.90.1410.10">
    <property type="entry name" value="set domain protein methyltransferase, domain 1"/>
    <property type="match status" value="1"/>
</dbReference>
<evidence type="ECO:0000313" key="3">
    <source>
        <dbReference type="Proteomes" id="UP000799291"/>
    </source>
</evidence>
<proteinExistence type="predicted"/>
<protein>
    <submittedName>
        <fullName evidence="2">SET domain-containing protein</fullName>
    </submittedName>
</protein>
<dbReference type="SUPFAM" id="SSF82199">
    <property type="entry name" value="SET domain"/>
    <property type="match status" value="1"/>
</dbReference>
<dbReference type="PROSITE" id="PS50280">
    <property type="entry name" value="SET"/>
    <property type="match status" value="1"/>
</dbReference>
<dbReference type="PANTHER" id="PTHR13271">
    <property type="entry name" value="UNCHARACTERIZED PUTATIVE METHYLTRANSFERASE"/>
    <property type="match status" value="1"/>
</dbReference>
<dbReference type="InterPro" id="IPR001214">
    <property type="entry name" value="SET_dom"/>
</dbReference>
<accession>A0A6G1JI21</accession>
<dbReference type="InterPro" id="IPR050600">
    <property type="entry name" value="SETD3_SETD6_MTase"/>
</dbReference>
<dbReference type="AlphaFoldDB" id="A0A6G1JI21"/>
<organism evidence="2 3">
    <name type="scientific">Lentithecium fluviatile CBS 122367</name>
    <dbReference type="NCBI Taxonomy" id="1168545"/>
    <lineage>
        <taxon>Eukaryota</taxon>
        <taxon>Fungi</taxon>
        <taxon>Dikarya</taxon>
        <taxon>Ascomycota</taxon>
        <taxon>Pezizomycotina</taxon>
        <taxon>Dothideomycetes</taxon>
        <taxon>Pleosporomycetidae</taxon>
        <taxon>Pleosporales</taxon>
        <taxon>Massarineae</taxon>
        <taxon>Lentitheciaceae</taxon>
        <taxon>Lentithecium</taxon>
    </lineage>
</organism>
<name>A0A6G1JI21_9PLEO</name>